<dbReference type="RefSeq" id="WP_154420422.1">
    <property type="nucleotide sequence ID" value="NZ_VUNS01000032.1"/>
</dbReference>
<accession>A0A844GAH8</accession>
<evidence type="ECO:0000313" key="5">
    <source>
        <dbReference type="EMBL" id="MST99239.1"/>
    </source>
</evidence>
<evidence type="ECO:0000259" key="2">
    <source>
        <dbReference type="Pfam" id="PF12708"/>
    </source>
</evidence>
<protein>
    <recommendedName>
        <fullName evidence="7">Lysophospholipase L1-like esterase</fullName>
    </recommendedName>
</protein>
<dbReference type="AlphaFoldDB" id="A0A844GAH8"/>
<dbReference type="EMBL" id="VUNS01000032">
    <property type="protein sequence ID" value="MST99239.1"/>
    <property type="molecule type" value="Genomic_DNA"/>
</dbReference>
<dbReference type="InterPro" id="IPR012334">
    <property type="entry name" value="Pectin_lyas_fold"/>
</dbReference>
<dbReference type="InterPro" id="IPR051532">
    <property type="entry name" value="Ester_Hydrolysis_Enzymes"/>
</dbReference>
<keyword evidence="6" id="KW-1185">Reference proteome</keyword>
<dbReference type="InterPro" id="IPR036514">
    <property type="entry name" value="SGNH_hydro_sf"/>
</dbReference>
<dbReference type="SMART" id="SM00710">
    <property type="entry name" value="PbH1"/>
    <property type="match status" value="5"/>
</dbReference>
<proteinExistence type="predicted"/>
<dbReference type="Proteomes" id="UP000435649">
    <property type="component" value="Unassembled WGS sequence"/>
</dbReference>
<dbReference type="InterPro" id="IPR011050">
    <property type="entry name" value="Pectin_lyase_fold/virulence"/>
</dbReference>
<dbReference type="Pfam" id="PF13472">
    <property type="entry name" value="Lipase_GDSL_2"/>
    <property type="match status" value="1"/>
</dbReference>
<evidence type="ECO:0008006" key="7">
    <source>
        <dbReference type="Google" id="ProtNLM"/>
    </source>
</evidence>
<feature type="domain" description="Right handed beta helix" evidence="3">
    <location>
        <begin position="540"/>
        <end position="685"/>
    </location>
</feature>
<dbReference type="InterPro" id="IPR013830">
    <property type="entry name" value="SGNH_hydro"/>
</dbReference>
<dbReference type="InterPro" id="IPR024535">
    <property type="entry name" value="RHGA/B-epi-like_pectate_lyase"/>
</dbReference>
<feature type="signal peptide" evidence="1">
    <location>
        <begin position="1"/>
        <end position="24"/>
    </location>
</feature>
<comment type="caution">
    <text evidence="5">The sequence shown here is derived from an EMBL/GenBank/DDBJ whole genome shotgun (WGS) entry which is preliminary data.</text>
</comment>
<dbReference type="Pfam" id="PF12708">
    <property type="entry name" value="Pect-lyase_RHGA_epim"/>
    <property type="match status" value="1"/>
</dbReference>
<organism evidence="5 6">
    <name type="scientific">Victivallis lenta</name>
    <dbReference type="NCBI Taxonomy" id="2606640"/>
    <lineage>
        <taxon>Bacteria</taxon>
        <taxon>Pseudomonadati</taxon>
        <taxon>Lentisphaerota</taxon>
        <taxon>Lentisphaeria</taxon>
        <taxon>Victivallales</taxon>
        <taxon>Victivallaceae</taxon>
        <taxon>Victivallis</taxon>
    </lineage>
</organism>
<evidence type="ECO:0000259" key="4">
    <source>
        <dbReference type="Pfam" id="PF13472"/>
    </source>
</evidence>
<dbReference type="SUPFAM" id="SSF52266">
    <property type="entry name" value="SGNH hydrolase"/>
    <property type="match status" value="1"/>
</dbReference>
<evidence type="ECO:0000313" key="6">
    <source>
        <dbReference type="Proteomes" id="UP000435649"/>
    </source>
</evidence>
<gene>
    <name evidence="5" type="ORF">FYJ85_19610</name>
</gene>
<dbReference type="GO" id="GO:0016788">
    <property type="term" value="F:hydrolase activity, acting on ester bonds"/>
    <property type="evidence" value="ECO:0007669"/>
    <property type="project" value="UniProtKB-ARBA"/>
</dbReference>
<name>A0A844GAH8_9BACT</name>
<reference evidence="5 6" key="1">
    <citation type="submission" date="2019-08" db="EMBL/GenBank/DDBJ databases">
        <title>In-depth cultivation of the pig gut microbiome towards novel bacterial diversity and tailored functional studies.</title>
        <authorList>
            <person name="Wylensek D."/>
            <person name="Hitch T.C.A."/>
            <person name="Clavel T."/>
        </authorList>
    </citation>
    <scope>NUCLEOTIDE SEQUENCE [LARGE SCALE GENOMIC DNA]</scope>
    <source>
        <strain evidence="5 6">BBE-744-WT-12</strain>
    </source>
</reference>
<dbReference type="Pfam" id="PF13229">
    <property type="entry name" value="Beta_helix"/>
    <property type="match status" value="1"/>
</dbReference>
<evidence type="ECO:0000259" key="3">
    <source>
        <dbReference type="Pfam" id="PF13229"/>
    </source>
</evidence>
<evidence type="ECO:0000256" key="1">
    <source>
        <dbReference type="SAM" id="SignalP"/>
    </source>
</evidence>
<feature type="domain" description="Rhamnogalacturonase A/B/Epimerase-like pectate lyase" evidence="2">
    <location>
        <begin position="139"/>
        <end position="185"/>
    </location>
</feature>
<dbReference type="PANTHER" id="PTHR30383">
    <property type="entry name" value="THIOESTERASE 1/PROTEASE 1/LYSOPHOSPHOLIPASE L1"/>
    <property type="match status" value="1"/>
</dbReference>
<dbReference type="InterPro" id="IPR039448">
    <property type="entry name" value="Beta_helix"/>
</dbReference>
<dbReference type="InterPro" id="IPR006626">
    <property type="entry name" value="PbH1"/>
</dbReference>
<dbReference type="SUPFAM" id="SSF51126">
    <property type="entry name" value="Pectin lyase-like"/>
    <property type="match status" value="1"/>
</dbReference>
<keyword evidence="1" id="KW-0732">Signal</keyword>
<dbReference type="Gene3D" id="3.40.50.1110">
    <property type="entry name" value="SGNH hydrolase"/>
    <property type="match status" value="1"/>
</dbReference>
<feature type="chain" id="PRO_5032810893" description="Lysophospholipase L1-like esterase" evidence="1">
    <location>
        <begin position="25"/>
        <end position="1041"/>
    </location>
</feature>
<feature type="domain" description="SGNH hydrolase-type esterase" evidence="4">
    <location>
        <begin position="870"/>
        <end position="1014"/>
    </location>
</feature>
<sequence>MILMKKRFLLTAFFCCCSMIAVSAQSARCFDPEGFPEARAAELHRKLPVELAAQREWIAGFQTRFGEAFTPIQRKRISRRLEMAERLAAYIESAFKSADKDDIFFAERAILHLKNLCTYLSDEEKLARLFSEQKEIVLSIRDFGAQGDGVTDDSDAFQTALAKIAGMNGVPVKLFLPKGRYLLNKVHRVDNEESHLAFHNQKNITVEGETPDTTLIFGVNEKNGVRVFKSENIQLRNLVLLNRTVPFMEMEVESVDPEAQTITGRHIVPSLPADAPQVAGYGGPKLCFRRDGSLVTGDLWLVPDSLVTLPSGKIRMAVRRGPFHKVRPGMRIACPGRRGGSVVVFSCSRFCMLDRITIHNSWDLALVNHASHASTYSKVRIVPLPGLSFTTNGDGIHAANSGLYSGIGPTVIDCEFRAMGDDPINTYNRGWYVAAVQDHQLLTHGGEAFAGDITYVYDSATGEIRAGLTATETTVRRNWRKYNVSATMVKEQIPSRIKSFDSLNSEPPAEDELREIYFGKSRREMPDVAFNPFRAGAWEVIADCVFADNRNCGPVIQCDNALVENVTIANIESFASKIGAFTTWREGPPPINVLMRNCKIRNSGGLRTEFYVLNPDNEIATGRHVRHVTFENNELVNCHQPAFTIASSSGIEFINNRIVNPQKEAFKITNAEKLTFHGNTVNGKPYTPQIAGKTVWPVRASLQGKLSKEGAWRHVGAGLQNSGGDFEALYAAQYSALKKVKIQTAFRFLKPEGKAGLRLVEHVGVPDNGYYFLLDGATGLFTVSVRRREGTVWKPEQVVFRRQLETAAVNSLEVLSEFTWVVVKVNGKEIWRGGAPLPTLFRSGFVAFDAPVSVEKLEIAGGGHQGGILAFGDSITHHCRWQDTAGKLAGLEIGNGGMACDDTINARKRLESDVIALQPDLVLLLLGTNNSSATQAMTDLKYIIRRLRSARINVIVCTILPRPQPEQAVKLNRLLRQYCRQEQILLHDWYEVMNDGNGNMKKEYGGDVHPNTRGIEVMARSFIENPVVKKFILQSTERKDK</sequence>
<dbReference type="Gene3D" id="2.160.20.10">
    <property type="entry name" value="Single-stranded right-handed beta-helix, Pectin lyase-like"/>
    <property type="match status" value="2"/>
</dbReference>